<dbReference type="GO" id="GO:0140662">
    <property type="term" value="F:ATP-dependent protein folding chaperone"/>
    <property type="evidence" value="ECO:0007669"/>
    <property type="project" value="InterPro"/>
</dbReference>
<dbReference type="Proteomes" id="UP000390763">
    <property type="component" value="Unassembled WGS sequence"/>
</dbReference>
<dbReference type="Gene3D" id="3.30.565.10">
    <property type="entry name" value="Histidine kinase-like ATPase, C-terminal domain"/>
    <property type="match status" value="1"/>
</dbReference>
<comment type="similarity">
    <text evidence="1">Belongs to the heat shock protein 90 family.</text>
</comment>
<organism evidence="6 7">
    <name type="scientific">Segatella copri</name>
    <dbReference type="NCBI Taxonomy" id="165179"/>
    <lineage>
        <taxon>Bacteria</taxon>
        <taxon>Pseudomonadati</taxon>
        <taxon>Bacteroidota</taxon>
        <taxon>Bacteroidia</taxon>
        <taxon>Bacteroidales</taxon>
        <taxon>Prevotellaceae</taxon>
        <taxon>Segatella</taxon>
    </lineage>
</organism>
<keyword evidence="3 6" id="KW-0067">ATP-binding</keyword>
<gene>
    <name evidence="6" type="ORF">F7D62_00620</name>
</gene>
<proteinExistence type="inferred from homology"/>
<dbReference type="InterPro" id="IPR036890">
    <property type="entry name" value="HATPase_C_sf"/>
</dbReference>
<evidence type="ECO:0000313" key="7">
    <source>
        <dbReference type="Proteomes" id="UP000390763"/>
    </source>
</evidence>
<dbReference type="GO" id="GO:0051082">
    <property type="term" value="F:unfolded protein binding"/>
    <property type="evidence" value="ECO:0007669"/>
    <property type="project" value="InterPro"/>
</dbReference>
<dbReference type="InterPro" id="IPR001404">
    <property type="entry name" value="Hsp90_fam"/>
</dbReference>
<dbReference type="RefSeq" id="WP_153072415.1">
    <property type="nucleotide sequence ID" value="NZ_VZAE01000065.1"/>
</dbReference>
<comment type="caution">
    <text evidence="6">The sequence shown here is derived from an EMBL/GenBank/DDBJ whole genome shotgun (WGS) entry which is preliminary data.</text>
</comment>
<dbReference type="GO" id="GO:0016887">
    <property type="term" value="F:ATP hydrolysis activity"/>
    <property type="evidence" value="ECO:0007669"/>
    <property type="project" value="InterPro"/>
</dbReference>
<accession>A0A5P0W4I8</accession>
<dbReference type="GO" id="GO:0005524">
    <property type="term" value="F:ATP binding"/>
    <property type="evidence" value="ECO:0007669"/>
    <property type="project" value="UniProtKB-KW"/>
</dbReference>
<keyword evidence="2" id="KW-0547">Nucleotide-binding</keyword>
<dbReference type="PANTHER" id="PTHR11528">
    <property type="entry name" value="HEAT SHOCK PROTEIN 90 FAMILY MEMBER"/>
    <property type="match status" value="1"/>
</dbReference>
<keyword evidence="4" id="KW-0143">Chaperone</keyword>
<evidence type="ECO:0000256" key="4">
    <source>
        <dbReference type="ARBA" id="ARBA00023186"/>
    </source>
</evidence>
<dbReference type="EMBL" id="VZBT01000005">
    <property type="protein sequence ID" value="MQO02643.1"/>
    <property type="molecule type" value="Genomic_DNA"/>
</dbReference>
<dbReference type="Pfam" id="PF13589">
    <property type="entry name" value="HATPase_c_3"/>
    <property type="match status" value="1"/>
</dbReference>
<evidence type="ECO:0000256" key="2">
    <source>
        <dbReference type="ARBA" id="ARBA00022741"/>
    </source>
</evidence>
<evidence type="ECO:0000256" key="1">
    <source>
        <dbReference type="ARBA" id="ARBA00008239"/>
    </source>
</evidence>
<dbReference type="SUPFAM" id="SSF55874">
    <property type="entry name" value="ATPase domain of HSP90 chaperone/DNA topoisomerase II/histidine kinase"/>
    <property type="match status" value="1"/>
</dbReference>
<feature type="domain" description="HD-CE" evidence="5">
    <location>
        <begin position="52"/>
        <end position="308"/>
    </location>
</feature>
<name>A0A5P0W4I8_9BACT</name>
<evidence type="ECO:0000256" key="3">
    <source>
        <dbReference type="ARBA" id="ARBA00022840"/>
    </source>
</evidence>
<dbReference type="InterPro" id="IPR020575">
    <property type="entry name" value="Hsp90_N"/>
</dbReference>
<dbReference type="Pfam" id="PF24391">
    <property type="entry name" value="HD-CE"/>
    <property type="match status" value="1"/>
</dbReference>
<evidence type="ECO:0000313" key="6">
    <source>
        <dbReference type="EMBL" id="MQO02643.1"/>
    </source>
</evidence>
<evidence type="ECO:0000259" key="5">
    <source>
        <dbReference type="Pfam" id="PF24391"/>
    </source>
</evidence>
<dbReference type="AlphaFoldDB" id="A0A5P0W4I8"/>
<dbReference type="InterPro" id="IPR056471">
    <property type="entry name" value="HD-CE"/>
</dbReference>
<reference evidence="7" key="1">
    <citation type="submission" date="2019-09" db="EMBL/GenBank/DDBJ databases">
        <title>Distinct polysaccharide growth profiles of human intestinal Prevotella copri isolates.</title>
        <authorList>
            <person name="Fehlner-Peach H."/>
            <person name="Magnabosco C."/>
            <person name="Raghavan V."/>
            <person name="Scher J.U."/>
            <person name="Tett A."/>
            <person name="Cox L.M."/>
            <person name="Gottsegen C."/>
            <person name="Watters A."/>
            <person name="Wiltshire- Gordon J.D."/>
            <person name="Segata N."/>
            <person name="Bonneau R."/>
            <person name="Littman D.R."/>
        </authorList>
    </citation>
    <scope>NUCLEOTIDE SEQUENCE [LARGE SCALE GENOMIC DNA]</scope>
    <source>
        <strain evidence="7">iAK279</strain>
    </source>
</reference>
<protein>
    <submittedName>
        <fullName evidence="6">ATP-binding protein</fullName>
    </submittedName>
</protein>
<sequence>MDKYELTTLWQNTLGLKNQTNGYQEQVDFLRQAYYSLRQKAQLFASEINRSLPSFTIHDISHADALWGIASMILSSNENLNPAEGFVLGAAFLIHDLGMGIVAYQEGIEELKKTALWQDTYKALERKTLGSLEKKDLERWALESTLRDLHAQKAETLPLASWKDNLGNQMFLLEDSDLRNSYGDIIGKIAASHGTTIDRMMHLLGTDLIGAPGFLPSHWTIDPIKLGCLMRAVDAIDVDDSRAPSLLFTLRKPSGISKEHWTFQNKLNQPTVKGSRILFTSKSPFGIEESDSWWLCFDTLRMIDSELKSVDSFLSDLGRTTFGVNGVAYIDTPSRLTESVKVVGWKPVDTTINVSNVPKLVATLGGKELYGKNYKVPLRELIQNASDAIRARRILDDDDSFDGKIRVKFGEDANGTYIEISDNGVGMSSLVMTQSLLDFGQSFWGTNLMHKEFPLLEAKGYSSTGKYGIGFFSVFMLGSKVQVISRKYLLGREQTHVLDFMHGLDSRPILRCANPDEYIKDGGTIVRVWIEKGIKKSLLYDRFLEKQIPLSEILERLCPSLDCNLYVESETTPVISRNDWITMDSKELLLRIHGKSRCAVANDQQSKLLELLAKNMRTVTDSKGHIVARASLYLDKDYHFHGHLDLCDGMITIGGLNAGVIRGIVGIVKGYSINASRNYGMPIVSYSEISKWATEQSQVLADSWLDGNIQMHCATIVQQLGGCTGDLKCFEYRGGYISCNELVSYIKNENIDECILLSDAAVSVEFRRRNDNRVFIANPNVFWGEAGIVSILCNVLDFEYSLRWPNRERALEASMSNLFIAKLAEAWDTDVDTVKANAKISTDDVKYNAVIGTFGDQDANYDFADIFKRPN</sequence>
<dbReference type="PRINTS" id="PR00775">
    <property type="entry name" value="HEATSHOCK90"/>
</dbReference>